<evidence type="ECO:0000256" key="3">
    <source>
        <dbReference type="SAM" id="SignalP"/>
    </source>
</evidence>
<dbReference type="Proteomes" id="UP001147653">
    <property type="component" value="Unassembled WGS sequence"/>
</dbReference>
<dbReference type="AlphaFoldDB" id="A0A9X3N750"/>
<protein>
    <recommendedName>
        <fullName evidence="4">UmuC domain-containing protein</fullName>
    </recommendedName>
</protein>
<comment type="function">
    <text evidence="2">Poorly processive, error-prone DNA polymerase involved in untargeted mutagenesis. Copies undamaged DNA at stalled replication forks, which arise in vivo from mismatched or misaligned primer ends. These misaligned primers can be extended by PolIV. Exhibits no 3'-5' exonuclease (proofreading) activity. May be involved in translesional synthesis, in conjunction with the beta clamp from PolIII.</text>
</comment>
<reference evidence="5" key="1">
    <citation type="submission" date="2022-10" db="EMBL/GenBank/DDBJ databases">
        <title>The WGS of Solirubrobacter phytolaccae KCTC 29190.</title>
        <authorList>
            <person name="Jiang Z."/>
        </authorList>
    </citation>
    <scope>NUCLEOTIDE SEQUENCE</scope>
    <source>
        <strain evidence="5">KCTC 29190</strain>
    </source>
</reference>
<gene>
    <name evidence="5" type="ORF">OJ997_04410</name>
</gene>
<dbReference type="InterPro" id="IPR043502">
    <property type="entry name" value="DNA/RNA_pol_sf"/>
</dbReference>
<dbReference type="Gene3D" id="3.40.1170.60">
    <property type="match status" value="1"/>
</dbReference>
<feature type="chain" id="PRO_5040772392" description="UmuC domain-containing protein" evidence="3">
    <location>
        <begin position="23"/>
        <end position="410"/>
    </location>
</feature>
<proteinExistence type="inferred from homology"/>
<dbReference type="PROSITE" id="PS50173">
    <property type="entry name" value="UMUC"/>
    <property type="match status" value="1"/>
</dbReference>
<dbReference type="Pfam" id="PF00817">
    <property type="entry name" value="IMS"/>
    <property type="match status" value="1"/>
</dbReference>
<feature type="signal peptide" evidence="3">
    <location>
        <begin position="1"/>
        <end position="22"/>
    </location>
</feature>
<organism evidence="5 6">
    <name type="scientific">Solirubrobacter phytolaccae</name>
    <dbReference type="NCBI Taxonomy" id="1404360"/>
    <lineage>
        <taxon>Bacteria</taxon>
        <taxon>Bacillati</taxon>
        <taxon>Actinomycetota</taxon>
        <taxon>Thermoleophilia</taxon>
        <taxon>Solirubrobacterales</taxon>
        <taxon>Solirubrobacteraceae</taxon>
        <taxon>Solirubrobacter</taxon>
    </lineage>
</organism>
<evidence type="ECO:0000313" key="5">
    <source>
        <dbReference type="EMBL" id="MDA0179527.1"/>
    </source>
</evidence>
<keyword evidence="6" id="KW-1185">Reference proteome</keyword>
<evidence type="ECO:0000259" key="4">
    <source>
        <dbReference type="PROSITE" id="PS50173"/>
    </source>
</evidence>
<dbReference type="InterPro" id="IPR001126">
    <property type="entry name" value="UmuC"/>
</dbReference>
<keyword evidence="3" id="KW-0732">Signal</keyword>
<evidence type="ECO:0000256" key="2">
    <source>
        <dbReference type="ARBA" id="ARBA00025589"/>
    </source>
</evidence>
<comment type="similarity">
    <text evidence="1">Belongs to the DNA polymerase type-Y family.</text>
</comment>
<accession>A0A9X3N750</accession>
<dbReference type="InterPro" id="IPR043128">
    <property type="entry name" value="Rev_trsase/Diguanyl_cyclase"/>
</dbReference>
<comment type="caution">
    <text evidence="5">The sequence shown here is derived from an EMBL/GenBank/DDBJ whole genome shotgun (WGS) entry which is preliminary data.</text>
</comment>
<dbReference type="EMBL" id="JAPDDP010000005">
    <property type="protein sequence ID" value="MDA0179527.1"/>
    <property type="molecule type" value="Genomic_DNA"/>
</dbReference>
<dbReference type="Gene3D" id="3.30.70.270">
    <property type="match status" value="1"/>
</dbReference>
<dbReference type="RefSeq" id="WP_270023811.1">
    <property type="nucleotide sequence ID" value="NZ_JAPDDP010000005.1"/>
</dbReference>
<feature type="domain" description="UmuC" evidence="4">
    <location>
        <begin position="9"/>
        <end position="196"/>
    </location>
</feature>
<dbReference type="SUPFAM" id="SSF56672">
    <property type="entry name" value="DNA/RNA polymerases"/>
    <property type="match status" value="1"/>
</dbReference>
<evidence type="ECO:0000313" key="6">
    <source>
        <dbReference type="Proteomes" id="UP001147653"/>
    </source>
</evidence>
<sequence>MRTYVLSMVVCVLLPRFELAVAAGGREALAAAPLALAPEIGREPLIGETSAAAEAHGVRAGLRLGEALARCPTLRLVTPDPAGVADAWETVVSALEGIGAAVETDRPGMAWFEEQGLRGLHGGSVESVISTTRRALVGGESRTGAGARVGAAPSRFAALAAAHRARARRPEIAPEKPAGLAAYLAPLPVSLLSSRGEVAALPEAFERFGIATLGELAKLSRAALADRFGNPGLLARDLALGRDTPLRPRVPTERLQEILELPEAALGQQLERALGMLIDRVLARPERRGRTVRAVVLSAALVGGGTWRSQLTFREALADPRRMRLALGGRLSELPAPADSLRLRVEAFGPPNGDQRSLLAEPAAIRRARLREAVRQTRAAAGPDAALRILAVDPDSRVPERRLALAPWEP</sequence>
<evidence type="ECO:0000256" key="1">
    <source>
        <dbReference type="ARBA" id="ARBA00010945"/>
    </source>
</evidence>
<dbReference type="GO" id="GO:0006281">
    <property type="term" value="P:DNA repair"/>
    <property type="evidence" value="ECO:0007669"/>
    <property type="project" value="InterPro"/>
</dbReference>
<name>A0A9X3N750_9ACTN</name>